<dbReference type="Proteomes" id="UP000657006">
    <property type="component" value="Unassembled WGS sequence"/>
</dbReference>
<dbReference type="InterPro" id="IPR051805">
    <property type="entry name" value="Dehydratase_Activator_Redct"/>
</dbReference>
<evidence type="ECO:0000256" key="2">
    <source>
        <dbReference type="ARBA" id="ARBA00022723"/>
    </source>
</evidence>
<keyword evidence="4" id="KW-0411">Iron-sulfur</keyword>
<dbReference type="RefSeq" id="WP_177719288.1">
    <property type="nucleotide sequence ID" value="NZ_JACRSQ010000004.1"/>
</dbReference>
<evidence type="ECO:0000313" key="6">
    <source>
        <dbReference type="EMBL" id="MBC8542747.1"/>
    </source>
</evidence>
<keyword evidence="3" id="KW-0408">Iron</keyword>
<comment type="cofactor">
    <cofactor evidence="1">
        <name>[4Fe-4S] cluster</name>
        <dbReference type="ChEBI" id="CHEBI:49883"/>
    </cofactor>
</comment>
<dbReference type="CDD" id="cd24036">
    <property type="entry name" value="ASKHA_NBD_BcrAD_BadFG_HgdC_HadI"/>
    <property type="match status" value="1"/>
</dbReference>
<dbReference type="InterPro" id="IPR043129">
    <property type="entry name" value="ATPase_NBD"/>
</dbReference>
<organism evidence="6 7">
    <name type="scientific">Bianquea renquensis</name>
    <dbReference type="NCBI Taxonomy" id="2763661"/>
    <lineage>
        <taxon>Bacteria</taxon>
        <taxon>Bacillati</taxon>
        <taxon>Bacillota</taxon>
        <taxon>Clostridia</taxon>
        <taxon>Eubacteriales</taxon>
        <taxon>Bianqueaceae</taxon>
        <taxon>Bianquea</taxon>
    </lineage>
</organism>
<dbReference type="InterPro" id="IPR002731">
    <property type="entry name" value="ATPase_BadF"/>
</dbReference>
<feature type="domain" description="ATPase BadF/BadG/BcrA/BcrD type" evidence="5">
    <location>
        <begin position="3"/>
        <end position="250"/>
    </location>
</feature>
<dbReference type="EMBL" id="JACRSQ010000004">
    <property type="protein sequence ID" value="MBC8542747.1"/>
    <property type="molecule type" value="Genomic_DNA"/>
</dbReference>
<dbReference type="SUPFAM" id="SSF53067">
    <property type="entry name" value="Actin-like ATPase domain"/>
    <property type="match status" value="1"/>
</dbReference>
<reference evidence="6" key="1">
    <citation type="submission" date="2020-08" db="EMBL/GenBank/DDBJ databases">
        <title>Genome public.</title>
        <authorList>
            <person name="Liu C."/>
            <person name="Sun Q."/>
        </authorList>
    </citation>
    <scope>NUCLEOTIDE SEQUENCE</scope>
    <source>
        <strain evidence="6">NSJ-32</strain>
    </source>
</reference>
<sequence>MVVGIDIGSISANAVMMRDHEILGHVIMPSGYDHRETVRQAIHTLCLKCGAEEKQIDRIAGTGYGRRNIESADLIVTEITCHAVGARYFYPEAGTVIDIGGQDSKVIRLNGDGTVGDFVMNDKCSAGTGRFLEVMARSMEVDLQEFAQMGLRSKRPYTISQTCTVFAESEIVSGIAKGIPKEDLVAGLYRSIANRILGMLYGLDRTTKTVLTGGVAKNLGIAAYFRSQLPSLWIPPEPQIVGAIGAALLAEELR</sequence>
<dbReference type="GO" id="GO:0046872">
    <property type="term" value="F:metal ion binding"/>
    <property type="evidence" value="ECO:0007669"/>
    <property type="project" value="UniProtKB-KW"/>
</dbReference>
<evidence type="ECO:0000256" key="4">
    <source>
        <dbReference type="ARBA" id="ARBA00023014"/>
    </source>
</evidence>
<dbReference type="NCBIfam" id="TIGR00241">
    <property type="entry name" value="CoA_E_activ"/>
    <property type="match status" value="1"/>
</dbReference>
<dbReference type="AlphaFoldDB" id="A0A926HWI2"/>
<gene>
    <name evidence="6" type="ORF">H8730_04195</name>
</gene>
<evidence type="ECO:0000256" key="1">
    <source>
        <dbReference type="ARBA" id="ARBA00001966"/>
    </source>
</evidence>
<evidence type="ECO:0000256" key="3">
    <source>
        <dbReference type="ARBA" id="ARBA00023004"/>
    </source>
</evidence>
<dbReference type="Gene3D" id="3.30.420.40">
    <property type="match status" value="2"/>
</dbReference>
<accession>A0A926HWI2</accession>
<comment type="caution">
    <text evidence="6">The sequence shown here is derived from an EMBL/GenBank/DDBJ whole genome shotgun (WGS) entry which is preliminary data.</text>
</comment>
<dbReference type="PANTHER" id="PTHR32329:SF2">
    <property type="entry name" value="BIFUNCTIONAL PROTEIN [INCLUDES 2-HYDROXYACYL-COA DEHYDRATASE (N-TER) AND ITS ACTIVATOR DOMAIN (C_TERM)"/>
    <property type="match status" value="1"/>
</dbReference>
<dbReference type="Pfam" id="PF01869">
    <property type="entry name" value="BcrAD_BadFG"/>
    <property type="match status" value="1"/>
</dbReference>
<keyword evidence="2" id="KW-0479">Metal-binding</keyword>
<dbReference type="InterPro" id="IPR008275">
    <property type="entry name" value="CoA_E_activase_dom"/>
</dbReference>
<keyword evidence="7" id="KW-1185">Reference proteome</keyword>
<protein>
    <submittedName>
        <fullName evidence="6">2-hydroxyglutaryl-CoA dehydratase</fullName>
    </submittedName>
</protein>
<evidence type="ECO:0000259" key="5">
    <source>
        <dbReference type="Pfam" id="PF01869"/>
    </source>
</evidence>
<dbReference type="PANTHER" id="PTHR32329">
    <property type="entry name" value="BIFUNCTIONAL PROTEIN [INCLUDES 2-HYDROXYACYL-COA DEHYDRATASE (N-TER) AND ITS ACTIVATOR DOMAIN (C_TERM)-RELATED"/>
    <property type="match status" value="1"/>
</dbReference>
<dbReference type="GO" id="GO:0051536">
    <property type="term" value="F:iron-sulfur cluster binding"/>
    <property type="evidence" value="ECO:0007669"/>
    <property type="project" value="UniProtKB-KW"/>
</dbReference>
<name>A0A926HWI2_9FIRM</name>
<evidence type="ECO:0000313" key="7">
    <source>
        <dbReference type="Proteomes" id="UP000657006"/>
    </source>
</evidence>
<proteinExistence type="predicted"/>